<organism evidence="1">
    <name type="scientific">Arion vulgaris</name>
    <dbReference type="NCBI Taxonomy" id="1028688"/>
    <lineage>
        <taxon>Eukaryota</taxon>
        <taxon>Metazoa</taxon>
        <taxon>Spiralia</taxon>
        <taxon>Lophotrochozoa</taxon>
        <taxon>Mollusca</taxon>
        <taxon>Gastropoda</taxon>
        <taxon>Heterobranchia</taxon>
        <taxon>Euthyneura</taxon>
        <taxon>Panpulmonata</taxon>
        <taxon>Eupulmonata</taxon>
        <taxon>Stylommatophora</taxon>
        <taxon>Helicina</taxon>
        <taxon>Arionoidea</taxon>
        <taxon>Arionidae</taxon>
        <taxon>Arion</taxon>
    </lineage>
</organism>
<protein>
    <submittedName>
        <fullName evidence="1">Uncharacterized protein</fullName>
    </submittedName>
</protein>
<proteinExistence type="predicted"/>
<accession>A0A0B7AP94</accession>
<name>A0A0B7AP94_9EUPU</name>
<gene>
    <name evidence="1" type="primary">ORF131332</name>
</gene>
<reference evidence="1" key="1">
    <citation type="submission" date="2014-12" db="EMBL/GenBank/DDBJ databases">
        <title>Insight into the proteome of Arion vulgaris.</title>
        <authorList>
            <person name="Aradska J."/>
            <person name="Bulat T."/>
            <person name="Smidak R."/>
            <person name="Sarate P."/>
            <person name="Gangsoo J."/>
            <person name="Sialana F."/>
            <person name="Bilban M."/>
            <person name="Lubec G."/>
        </authorList>
    </citation>
    <scope>NUCLEOTIDE SEQUENCE</scope>
    <source>
        <tissue evidence="1">Skin</tissue>
    </source>
</reference>
<dbReference type="AlphaFoldDB" id="A0A0B7AP94"/>
<evidence type="ECO:0000313" key="1">
    <source>
        <dbReference type="EMBL" id="CEK82402.1"/>
    </source>
</evidence>
<dbReference type="EMBL" id="HACG01035537">
    <property type="protein sequence ID" value="CEK82402.1"/>
    <property type="molecule type" value="Transcribed_RNA"/>
</dbReference>
<sequence length="58" mass="6450">MMRDVVNISLSAFTSQCFSDTQLRMGQPESHTVQGKSHWNLIQGLPIYEASAPTTILL</sequence>